<name>A0A1I3UIH8_9BACL</name>
<sequence length="106" mass="12387">MNLSKSIKKANFDKRGSMIQRINDSHLDKREKPSDVMDGVLESESEGCEKNNKIDYLRELMFDIENLLGLEATLNWSVLSNELSKTEYTTSYELHIVQEKVRDRLY</sequence>
<gene>
    <name evidence="1" type="ORF">SAMN05421852_1258</name>
</gene>
<dbReference type="RefSeq" id="WP_093231502.1">
    <property type="nucleotide sequence ID" value="NZ_FORR01000025.1"/>
</dbReference>
<reference evidence="1 2" key="1">
    <citation type="submission" date="2016-10" db="EMBL/GenBank/DDBJ databases">
        <authorList>
            <person name="de Groot N.N."/>
        </authorList>
    </citation>
    <scope>NUCLEOTIDE SEQUENCE [LARGE SCALE GENOMIC DNA]</scope>
    <source>
        <strain evidence="1 2">DSM 44778</strain>
    </source>
</reference>
<dbReference type="AlphaFoldDB" id="A0A1I3UIH8"/>
<dbReference type="Proteomes" id="UP000199545">
    <property type="component" value="Unassembled WGS sequence"/>
</dbReference>
<dbReference type="EMBL" id="FORR01000025">
    <property type="protein sequence ID" value="SFJ82513.1"/>
    <property type="molecule type" value="Genomic_DNA"/>
</dbReference>
<organism evidence="1 2">
    <name type="scientific">Thermoflavimicrobium dichotomicum</name>
    <dbReference type="NCBI Taxonomy" id="46223"/>
    <lineage>
        <taxon>Bacteria</taxon>
        <taxon>Bacillati</taxon>
        <taxon>Bacillota</taxon>
        <taxon>Bacilli</taxon>
        <taxon>Bacillales</taxon>
        <taxon>Thermoactinomycetaceae</taxon>
        <taxon>Thermoflavimicrobium</taxon>
    </lineage>
</organism>
<proteinExistence type="predicted"/>
<evidence type="ECO:0000313" key="2">
    <source>
        <dbReference type="Proteomes" id="UP000199545"/>
    </source>
</evidence>
<keyword evidence="2" id="KW-1185">Reference proteome</keyword>
<protein>
    <submittedName>
        <fullName evidence="1">Uncharacterized protein</fullName>
    </submittedName>
</protein>
<evidence type="ECO:0000313" key="1">
    <source>
        <dbReference type="EMBL" id="SFJ82513.1"/>
    </source>
</evidence>
<accession>A0A1I3UIH8</accession>